<dbReference type="SUPFAM" id="SSF51735">
    <property type="entry name" value="NAD(P)-binding Rossmann-fold domains"/>
    <property type="match status" value="1"/>
</dbReference>
<dbReference type="AlphaFoldDB" id="A0A6S6T9L7"/>
<dbReference type="Pfam" id="PF01370">
    <property type="entry name" value="Epimerase"/>
    <property type="match status" value="1"/>
</dbReference>
<feature type="domain" description="NAD-dependent epimerase/dehydratase" evidence="2">
    <location>
        <begin position="2"/>
        <end position="225"/>
    </location>
</feature>
<evidence type="ECO:0000313" key="4">
    <source>
        <dbReference type="EMBL" id="CAA6817502.1"/>
    </source>
</evidence>
<accession>A0A6S6T9L7</accession>
<feature type="domain" description="DUF1731" evidence="3">
    <location>
        <begin position="252"/>
        <end position="301"/>
    </location>
</feature>
<name>A0A6S6T9L7_9BACT</name>
<proteinExistence type="inferred from homology"/>
<dbReference type="InterPro" id="IPR036291">
    <property type="entry name" value="NAD(P)-bd_dom_sf"/>
</dbReference>
<reference evidence="4" key="1">
    <citation type="submission" date="2020-01" db="EMBL/GenBank/DDBJ databases">
        <authorList>
            <person name="Meier V. D."/>
            <person name="Meier V D."/>
        </authorList>
    </citation>
    <scope>NUCLEOTIDE SEQUENCE</scope>
    <source>
        <strain evidence="4">HLG_WM_MAG_10</strain>
    </source>
</reference>
<protein>
    <submittedName>
        <fullName evidence="4">Cell division inhibitor</fullName>
    </submittedName>
</protein>
<dbReference type="Pfam" id="PF08338">
    <property type="entry name" value="DUF1731"/>
    <property type="match status" value="1"/>
</dbReference>
<dbReference type="InterPro" id="IPR001509">
    <property type="entry name" value="Epimerase_deHydtase"/>
</dbReference>
<dbReference type="PANTHER" id="PTHR11092">
    <property type="entry name" value="SUGAR NUCLEOTIDE EPIMERASE RELATED"/>
    <property type="match status" value="1"/>
</dbReference>
<comment type="similarity">
    <text evidence="1">Belongs to the NAD(P)-dependent epimerase/dehydratase family. SDR39U1 subfamily.</text>
</comment>
<evidence type="ECO:0000259" key="3">
    <source>
        <dbReference type="Pfam" id="PF08338"/>
    </source>
</evidence>
<dbReference type="NCBIfam" id="TIGR01777">
    <property type="entry name" value="yfcH"/>
    <property type="match status" value="1"/>
</dbReference>
<evidence type="ECO:0000256" key="1">
    <source>
        <dbReference type="ARBA" id="ARBA00009353"/>
    </source>
</evidence>
<evidence type="ECO:0000259" key="2">
    <source>
        <dbReference type="Pfam" id="PF01370"/>
    </source>
</evidence>
<dbReference type="InterPro" id="IPR013549">
    <property type="entry name" value="DUF1731"/>
</dbReference>
<dbReference type="PANTHER" id="PTHR11092:SF0">
    <property type="entry name" value="EPIMERASE FAMILY PROTEIN SDR39U1"/>
    <property type="match status" value="1"/>
</dbReference>
<sequence>LIIPGGSGFLGLQLARHFGAKGWMVSILSRQQKKSEGNIHFLHWDGKTLGAWAKAIDGADAVVNMAGRTVNCRYNETNKKQILDSRIDSTRILGAAVAQATTKPKVWINSSSATIYQDTRGSLPANDEYDGKIGTDFSMNICKAWEKEFNAAPSDPVRKIALRSAIVIGKEPGGAMEYLINLSKLWLGGTQGGGQQFISWVHLKDFGRIVEFLIEQEHISGVINCAAPNPVTNQTFMQELRTAVGRSWGLPMPKFLLELGAIFLRTQTELVLKSRKVVSKRLEEEGFQFEYASIQTAFKEICEK</sequence>
<dbReference type="Gene3D" id="3.40.50.720">
    <property type="entry name" value="NAD(P)-binding Rossmann-like Domain"/>
    <property type="match status" value="1"/>
</dbReference>
<feature type="non-terminal residue" evidence="4">
    <location>
        <position position="1"/>
    </location>
</feature>
<dbReference type="EMBL" id="CACVAQ010000252">
    <property type="protein sequence ID" value="CAA6817502.1"/>
    <property type="molecule type" value="Genomic_DNA"/>
</dbReference>
<gene>
    <name evidence="4" type="ORF">HELGO_WM43104</name>
</gene>
<organism evidence="4">
    <name type="scientific">uncultured Aureispira sp</name>
    <dbReference type="NCBI Taxonomy" id="1331704"/>
    <lineage>
        <taxon>Bacteria</taxon>
        <taxon>Pseudomonadati</taxon>
        <taxon>Bacteroidota</taxon>
        <taxon>Saprospiria</taxon>
        <taxon>Saprospirales</taxon>
        <taxon>Saprospiraceae</taxon>
        <taxon>Aureispira</taxon>
        <taxon>environmental samples</taxon>
    </lineage>
</organism>
<dbReference type="InterPro" id="IPR010099">
    <property type="entry name" value="SDR39U1"/>
</dbReference>